<evidence type="ECO:0000313" key="2">
    <source>
        <dbReference type="EMBL" id="KMS52332.1"/>
    </source>
</evidence>
<protein>
    <submittedName>
        <fullName evidence="2">Uncharacterized protein</fullName>
    </submittedName>
</protein>
<reference evidence="2 3" key="1">
    <citation type="journal article" date="2015" name="G3 (Bethesda)">
        <title>Insights into Ongoing Evolution of the Hexachlorocyclohexane Catabolic Pathway from Comparative Genomics of Ten Sphingomonadaceae Strains.</title>
        <authorList>
            <person name="Pearce S.L."/>
            <person name="Oakeshott J.G."/>
            <person name="Pandey G."/>
        </authorList>
    </citation>
    <scope>NUCLEOTIDE SEQUENCE [LARGE SCALE GENOMIC DNA]</scope>
    <source>
        <strain evidence="2 3">LL01</strain>
    </source>
</reference>
<dbReference type="Proteomes" id="UP000052232">
    <property type="component" value="Unassembled WGS sequence"/>
</dbReference>
<organism evidence="2 3">
    <name type="scientific">Sphingobium cupriresistens LL01</name>
    <dbReference type="NCBI Taxonomy" id="1420583"/>
    <lineage>
        <taxon>Bacteria</taxon>
        <taxon>Pseudomonadati</taxon>
        <taxon>Pseudomonadota</taxon>
        <taxon>Alphaproteobacteria</taxon>
        <taxon>Sphingomonadales</taxon>
        <taxon>Sphingomonadaceae</taxon>
        <taxon>Sphingobium</taxon>
    </lineage>
</organism>
<comment type="caution">
    <text evidence="2">The sequence shown here is derived from an EMBL/GenBank/DDBJ whole genome shotgun (WGS) entry which is preliminary data.</text>
</comment>
<proteinExistence type="predicted"/>
<sequence length="119" mass="12533">MLLKKKITIALAGLAVLGAAPTYAQGIGHSFFMRGSIVGKDTTGTVVCVGKADGATVGQVLEVYRVESTPGPSKTPGAGFRRVAVGHVKIDHIFDDHFAHVSIADGTPKVHDIVELRRK</sequence>
<feature type="chain" id="PRO_5005291533" evidence="1">
    <location>
        <begin position="25"/>
        <end position="119"/>
    </location>
</feature>
<keyword evidence="1" id="KW-0732">Signal</keyword>
<dbReference type="AlphaFoldDB" id="A0A0J7XKX8"/>
<dbReference type="PATRIC" id="fig|1420583.3.peg.4010"/>
<dbReference type="EMBL" id="JACT01000006">
    <property type="protein sequence ID" value="KMS52332.1"/>
    <property type="molecule type" value="Genomic_DNA"/>
</dbReference>
<dbReference type="RefSeq" id="WP_024018512.1">
    <property type="nucleotide sequence ID" value="NZ_KQ130437.1"/>
</dbReference>
<feature type="signal peptide" evidence="1">
    <location>
        <begin position="1"/>
        <end position="24"/>
    </location>
</feature>
<gene>
    <name evidence="2" type="ORF">V473_20995</name>
</gene>
<evidence type="ECO:0000313" key="3">
    <source>
        <dbReference type="Proteomes" id="UP000052232"/>
    </source>
</evidence>
<accession>A0A0J7XKX8</accession>
<name>A0A0J7XKX8_9SPHN</name>
<keyword evidence="3" id="KW-1185">Reference proteome</keyword>
<evidence type="ECO:0000256" key="1">
    <source>
        <dbReference type="SAM" id="SignalP"/>
    </source>
</evidence>